<sequence length="148" mass="16321">MSDVNTLKNIPHLSTLNFVLLTLVTAGVYLIVWQFMNTPKIEKITSKGIADHNFLVAIAACFGLSGVLSASTEPVTLMISGLLSIALFVLYIIWAFKAKVALQGYATTELKVDLRMNGIYTFLFTVFYINYCINEVSESDKSLQAAVE</sequence>
<keyword evidence="1" id="KW-0472">Membrane</keyword>
<protein>
    <recommendedName>
        <fullName evidence="2">DUF4234 domain-containing protein</fullName>
    </recommendedName>
</protein>
<keyword evidence="1" id="KW-0812">Transmembrane</keyword>
<feature type="domain" description="DUF4234" evidence="2">
    <location>
        <begin position="14"/>
        <end position="99"/>
    </location>
</feature>
<dbReference type="AlphaFoldDB" id="A0A5S3XQQ1"/>
<keyword evidence="5" id="KW-1185">Reference proteome</keyword>
<dbReference type="InterPro" id="IPR025328">
    <property type="entry name" value="DUF4234"/>
</dbReference>
<dbReference type="EMBL" id="PNCL01000033">
    <property type="protein sequence ID" value="TMP59970.1"/>
    <property type="molecule type" value="Genomic_DNA"/>
</dbReference>
<feature type="transmembrane region" description="Helical" evidence="1">
    <location>
        <begin position="12"/>
        <end position="33"/>
    </location>
</feature>
<dbReference type="Proteomes" id="UP000305730">
    <property type="component" value="Unassembled WGS sequence"/>
</dbReference>
<keyword evidence="1" id="KW-1133">Transmembrane helix</keyword>
<dbReference type="OrthoDB" id="7060663at2"/>
<organism evidence="4 6">
    <name type="scientific">Pseudoalteromonas citrea</name>
    <dbReference type="NCBI Taxonomy" id="43655"/>
    <lineage>
        <taxon>Bacteria</taxon>
        <taxon>Pseudomonadati</taxon>
        <taxon>Pseudomonadota</taxon>
        <taxon>Gammaproteobacteria</taxon>
        <taxon>Alteromonadales</taxon>
        <taxon>Pseudoalteromonadaceae</taxon>
        <taxon>Pseudoalteromonas</taxon>
    </lineage>
</organism>
<gene>
    <name evidence="4" type="ORF">CWB96_08035</name>
    <name evidence="3" type="ORF">CWB97_22555</name>
</gene>
<reference evidence="4" key="3">
    <citation type="submission" date="2019-09" db="EMBL/GenBank/DDBJ databases">
        <title>Co-occurence of chitin degradation, pigmentation and bioactivity in marine Pseudoalteromonas.</title>
        <authorList>
            <person name="Sonnenschein E.C."/>
            <person name="Bech P.K."/>
        </authorList>
    </citation>
    <scope>NUCLEOTIDE SEQUENCE</scope>
    <source>
        <strain evidence="4">S2231</strain>
        <strain evidence="3 5">S2233</strain>
    </source>
</reference>
<evidence type="ECO:0000313" key="4">
    <source>
        <dbReference type="EMBL" id="TMP59970.1"/>
    </source>
</evidence>
<feature type="transmembrane region" description="Helical" evidence="1">
    <location>
        <begin position="54"/>
        <end position="71"/>
    </location>
</feature>
<name>A0A5S3XQQ1_9GAMM</name>
<dbReference type="EMBL" id="PNCK01000143">
    <property type="protein sequence ID" value="TMP37826.1"/>
    <property type="molecule type" value="Genomic_DNA"/>
</dbReference>
<accession>A0A5S3XQQ1</accession>
<evidence type="ECO:0000313" key="5">
    <source>
        <dbReference type="Proteomes" id="UP000305730"/>
    </source>
</evidence>
<proteinExistence type="predicted"/>
<evidence type="ECO:0000259" key="2">
    <source>
        <dbReference type="Pfam" id="PF14018"/>
    </source>
</evidence>
<reference evidence="5 6" key="1">
    <citation type="submission" date="2017-12" db="EMBL/GenBank/DDBJ databases">
        <authorList>
            <person name="Paulsen S."/>
            <person name="Gram L.K."/>
        </authorList>
    </citation>
    <scope>NUCLEOTIDE SEQUENCE [LARGE SCALE GENOMIC DNA]</scope>
    <source>
        <strain evidence="4 6">S2231</strain>
        <strain evidence="3 5">S2233</strain>
    </source>
</reference>
<comment type="caution">
    <text evidence="4">The sequence shown here is derived from an EMBL/GenBank/DDBJ whole genome shotgun (WGS) entry which is preliminary data.</text>
</comment>
<feature type="transmembrane region" description="Helical" evidence="1">
    <location>
        <begin position="77"/>
        <end position="96"/>
    </location>
</feature>
<dbReference type="Proteomes" id="UP000307706">
    <property type="component" value="Unassembled WGS sequence"/>
</dbReference>
<dbReference type="Pfam" id="PF14018">
    <property type="entry name" value="DUF4234"/>
    <property type="match status" value="1"/>
</dbReference>
<reference evidence="6" key="2">
    <citation type="submission" date="2019-06" db="EMBL/GenBank/DDBJ databases">
        <title>Co-occurence of chitin degradation, pigmentation and bioactivity in marine Pseudoalteromonas.</title>
        <authorList>
            <person name="Sonnenschein E.C."/>
            <person name="Bech P.K."/>
        </authorList>
    </citation>
    <scope>NUCLEOTIDE SEQUENCE [LARGE SCALE GENOMIC DNA]</scope>
    <source>
        <strain evidence="6">S2231</strain>
    </source>
</reference>
<dbReference type="RefSeq" id="WP_138598757.1">
    <property type="nucleotide sequence ID" value="NZ_PNCK01000143.1"/>
</dbReference>
<evidence type="ECO:0000256" key="1">
    <source>
        <dbReference type="SAM" id="Phobius"/>
    </source>
</evidence>
<evidence type="ECO:0000313" key="6">
    <source>
        <dbReference type="Proteomes" id="UP000307706"/>
    </source>
</evidence>
<evidence type="ECO:0000313" key="3">
    <source>
        <dbReference type="EMBL" id="TMP37826.1"/>
    </source>
</evidence>